<evidence type="ECO:0000313" key="3">
    <source>
        <dbReference type="Proteomes" id="UP001162164"/>
    </source>
</evidence>
<name>A0ABQ9J174_9CUCU</name>
<evidence type="ECO:0000256" key="1">
    <source>
        <dbReference type="SAM" id="MobiDB-lite"/>
    </source>
</evidence>
<gene>
    <name evidence="2" type="ORF">NQ317_006625</name>
</gene>
<dbReference type="Proteomes" id="UP001162164">
    <property type="component" value="Unassembled WGS sequence"/>
</dbReference>
<comment type="caution">
    <text evidence="2">The sequence shown here is derived from an EMBL/GenBank/DDBJ whole genome shotgun (WGS) entry which is preliminary data.</text>
</comment>
<sequence>MKARKEAADKREAALNKGQEIVSAGTTPRRTPSRLGLDVWRGIFPNWGFALHHLSTTQRNQELYFFDQLQINYRSVTQGSARKTMVKVSHDIYACVVLILFTLRDTSDKDTAFYVHPKRGIIAPIQADDTRQPISDLRKPQRNQAPFFAKRQFLLKKKLHRLENRLVVLKIYDPSMYSDEEDGCVQCNNLIW</sequence>
<feature type="region of interest" description="Disordered" evidence="1">
    <location>
        <begin position="1"/>
        <end position="30"/>
    </location>
</feature>
<keyword evidence="3" id="KW-1185">Reference proteome</keyword>
<feature type="compositionally biased region" description="Basic and acidic residues" evidence="1">
    <location>
        <begin position="1"/>
        <end position="14"/>
    </location>
</feature>
<proteinExistence type="predicted"/>
<dbReference type="EMBL" id="JAPWTJ010001600">
    <property type="protein sequence ID" value="KAJ8970626.1"/>
    <property type="molecule type" value="Genomic_DNA"/>
</dbReference>
<accession>A0ABQ9J174</accession>
<reference evidence="2" key="1">
    <citation type="journal article" date="2023" name="Insect Mol. Biol.">
        <title>Genome sequencing provides insights into the evolution of gene families encoding plant cell wall-degrading enzymes in longhorned beetles.</title>
        <authorList>
            <person name="Shin N.R."/>
            <person name="Okamura Y."/>
            <person name="Kirsch R."/>
            <person name="Pauchet Y."/>
        </authorList>
    </citation>
    <scope>NUCLEOTIDE SEQUENCE</scope>
    <source>
        <strain evidence="2">MMC_N1</strain>
    </source>
</reference>
<evidence type="ECO:0000313" key="2">
    <source>
        <dbReference type="EMBL" id="KAJ8970626.1"/>
    </source>
</evidence>
<protein>
    <submittedName>
        <fullName evidence="2">Uncharacterized protein</fullName>
    </submittedName>
</protein>
<organism evidence="2 3">
    <name type="scientific">Molorchus minor</name>
    <dbReference type="NCBI Taxonomy" id="1323400"/>
    <lineage>
        <taxon>Eukaryota</taxon>
        <taxon>Metazoa</taxon>
        <taxon>Ecdysozoa</taxon>
        <taxon>Arthropoda</taxon>
        <taxon>Hexapoda</taxon>
        <taxon>Insecta</taxon>
        <taxon>Pterygota</taxon>
        <taxon>Neoptera</taxon>
        <taxon>Endopterygota</taxon>
        <taxon>Coleoptera</taxon>
        <taxon>Polyphaga</taxon>
        <taxon>Cucujiformia</taxon>
        <taxon>Chrysomeloidea</taxon>
        <taxon>Cerambycidae</taxon>
        <taxon>Lamiinae</taxon>
        <taxon>Monochamini</taxon>
        <taxon>Molorchus</taxon>
    </lineage>
</organism>